<dbReference type="PANTHER" id="PTHR10165">
    <property type="entry name" value="LIPID PHOSPHATE PHOSPHATASE"/>
    <property type="match status" value="1"/>
</dbReference>
<name>A0A1B6G844_9HEMI</name>
<dbReference type="GO" id="GO:0006644">
    <property type="term" value="P:phospholipid metabolic process"/>
    <property type="evidence" value="ECO:0007669"/>
    <property type="project" value="InterPro"/>
</dbReference>
<dbReference type="EMBL" id="GECZ01012517">
    <property type="protein sequence ID" value="JAS57252.1"/>
    <property type="molecule type" value="Transcribed_RNA"/>
</dbReference>
<dbReference type="AlphaFoldDB" id="A0A1B6G844"/>
<protein>
    <recommendedName>
        <fullName evidence="7">Phosphatidic acid phosphatase type 2/haloperoxidase domain-containing protein</fullName>
    </recommendedName>
</protein>
<dbReference type="GO" id="GO:0007165">
    <property type="term" value="P:signal transduction"/>
    <property type="evidence" value="ECO:0007669"/>
    <property type="project" value="TreeGrafter"/>
</dbReference>
<evidence type="ECO:0000313" key="10">
    <source>
        <dbReference type="EMBL" id="JAS58615.1"/>
    </source>
</evidence>
<organism evidence="10">
    <name type="scientific">Cuerna arida</name>
    <dbReference type="NCBI Taxonomy" id="1464854"/>
    <lineage>
        <taxon>Eukaryota</taxon>
        <taxon>Metazoa</taxon>
        <taxon>Ecdysozoa</taxon>
        <taxon>Arthropoda</taxon>
        <taxon>Hexapoda</taxon>
        <taxon>Insecta</taxon>
        <taxon>Pterygota</taxon>
        <taxon>Neoptera</taxon>
        <taxon>Paraneoptera</taxon>
        <taxon>Hemiptera</taxon>
        <taxon>Auchenorrhyncha</taxon>
        <taxon>Membracoidea</taxon>
        <taxon>Cicadellidae</taxon>
        <taxon>Cicadellinae</taxon>
        <taxon>Proconiini</taxon>
        <taxon>Cuerna</taxon>
    </lineage>
</organism>
<gene>
    <name evidence="9" type="ORF">g.29345</name>
    <name evidence="11" type="ORF">g.29347</name>
    <name evidence="10" type="ORF">g.29349</name>
    <name evidence="8" type="ORF">g.29351</name>
</gene>
<dbReference type="EMBL" id="GECZ01029757">
    <property type="protein sequence ID" value="JAS40012.1"/>
    <property type="molecule type" value="Transcribed_RNA"/>
</dbReference>
<feature type="transmembrane region" description="Helical" evidence="6">
    <location>
        <begin position="212"/>
        <end position="236"/>
    </location>
</feature>
<proteinExistence type="inferred from homology"/>
<sequence length="313" mass="34813">PVPGCVLSGRRSLHIGMTLDDDSKTRCKILIEVLIFCTVSALSILMEFGVMPEVQSIGFYCGDPKISQKYLGDTVTLKVLLFSTILLPLFTICSVESSCYGTRGSSKKTWWPQTLAWYREYLSGFLIVVFLTCVAKVLVGEPRPHFLDTCRPFQALNCTSGKFIASYTCTNSEVGSVKMRDASKSFPSAHSALSVYLFIFSAWYLQRRMVGVSAVLVAWLQVVYLVWALVCCVTRVTDHRHHWWDVLAGVALGTVFGVYTVYNFCCNFQVSTYRHLHTTAKVPEKSSNHLFKGRLLSSSSDTTAQGLADVTAT</sequence>
<dbReference type="GO" id="GO:0005886">
    <property type="term" value="C:plasma membrane"/>
    <property type="evidence" value="ECO:0007669"/>
    <property type="project" value="TreeGrafter"/>
</dbReference>
<keyword evidence="4 6" id="KW-1133">Transmembrane helix</keyword>
<dbReference type="Pfam" id="PF01569">
    <property type="entry name" value="PAP2"/>
    <property type="match status" value="1"/>
</dbReference>
<dbReference type="InterPro" id="IPR043216">
    <property type="entry name" value="PAP-like"/>
</dbReference>
<evidence type="ECO:0000259" key="7">
    <source>
        <dbReference type="SMART" id="SM00014"/>
    </source>
</evidence>
<reference evidence="10" key="1">
    <citation type="submission" date="2015-11" db="EMBL/GenBank/DDBJ databases">
        <title>De novo transcriptome assembly of four potential Pierce s Disease insect vectors from Arizona vineyards.</title>
        <authorList>
            <person name="Tassone E.E."/>
        </authorList>
    </citation>
    <scope>NUCLEOTIDE SEQUENCE</scope>
</reference>
<dbReference type="EMBL" id="GECZ01011154">
    <property type="protein sequence ID" value="JAS58615.1"/>
    <property type="molecule type" value="Transcribed_RNA"/>
</dbReference>
<feature type="transmembrane region" description="Helical" evidence="6">
    <location>
        <begin position="242"/>
        <end position="265"/>
    </location>
</feature>
<accession>A0A1B6G844</accession>
<feature type="transmembrane region" description="Helical" evidence="6">
    <location>
        <begin position="186"/>
        <end position="205"/>
    </location>
</feature>
<comment type="subcellular location">
    <subcellularLocation>
        <location evidence="1">Membrane</location>
        <topology evidence="1">Multi-pass membrane protein</topology>
    </subcellularLocation>
</comment>
<dbReference type="Gene3D" id="1.20.144.10">
    <property type="entry name" value="Phosphatidic acid phosphatase type 2/haloperoxidase"/>
    <property type="match status" value="1"/>
</dbReference>
<dbReference type="GO" id="GO:0008195">
    <property type="term" value="F:phosphatidate phosphatase activity"/>
    <property type="evidence" value="ECO:0007669"/>
    <property type="project" value="TreeGrafter"/>
</dbReference>
<evidence type="ECO:0000256" key="4">
    <source>
        <dbReference type="ARBA" id="ARBA00022989"/>
    </source>
</evidence>
<evidence type="ECO:0000256" key="6">
    <source>
        <dbReference type="SAM" id="Phobius"/>
    </source>
</evidence>
<evidence type="ECO:0000313" key="8">
    <source>
        <dbReference type="EMBL" id="JAS40012.1"/>
    </source>
</evidence>
<comment type="similarity">
    <text evidence="2">Belongs to the PA-phosphatase related phosphoesterase family.</text>
</comment>
<dbReference type="SMART" id="SM00014">
    <property type="entry name" value="acidPPc"/>
    <property type="match status" value="1"/>
</dbReference>
<dbReference type="GO" id="GO:0046839">
    <property type="term" value="P:phospholipid dephosphorylation"/>
    <property type="evidence" value="ECO:0007669"/>
    <property type="project" value="TreeGrafter"/>
</dbReference>
<dbReference type="SUPFAM" id="SSF48317">
    <property type="entry name" value="Acid phosphatase/Vanadium-dependent haloperoxidase"/>
    <property type="match status" value="1"/>
</dbReference>
<evidence type="ECO:0000256" key="1">
    <source>
        <dbReference type="ARBA" id="ARBA00004141"/>
    </source>
</evidence>
<feature type="transmembrane region" description="Helical" evidence="6">
    <location>
        <begin position="79"/>
        <end position="100"/>
    </location>
</feature>
<keyword evidence="3 6" id="KW-0812">Transmembrane</keyword>
<dbReference type="PANTHER" id="PTHR10165:SF103">
    <property type="entry name" value="PHOSPHOLIPID PHOSPHATASE HOMOLOG 1.2 HOMOLOG"/>
    <property type="match status" value="1"/>
</dbReference>
<feature type="transmembrane region" description="Helical" evidence="6">
    <location>
        <begin position="29"/>
        <end position="50"/>
    </location>
</feature>
<dbReference type="EMBL" id="GECZ01005000">
    <property type="protein sequence ID" value="JAS64769.1"/>
    <property type="molecule type" value="Transcribed_RNA"/>
</dbReference>
<feature type="non-terminal residue" evidence="10">
    <location>
        <position position="1"/>
    </location>
</feature>
<evidence type="ECO:0000313" key="9">
    <source>
        <dbReference type="EMBL" id="JAS57252.1"/>
    </source>
</evidence>
<dbReference type="InterPro" id="IPR000326">
    <property type="entry name" value="PAP2/HPO"/>
</dbReference>
<feature type="domain" description="Phosphatidic acid phosphatase type 2/haloperoxidase" evidence="7">
    <location>
        <begin position="118"/>
        <end position="261"/>
    </location>
</feature>
<dbReference type="InterPro" id="IPR036938">
    <property type="entry name" value="PAP2/HPO_sf"/>
</dbReference>
<evidence type="ECO:0000256" key="5">
    <source>
        <dbReference type="ARBA" id="ARBA00023136"/>
    </source>
</evidence>
<keyword evidence="5 6" id="KW-0472">Membrane</keyword>
<feature type="transmembrane region" description="Helical" evidence="6">
    <location>
        <begin position="121"/>
        <end position="139"/>
    </location>
</feature>
<evidence type="ECO:0000256" key="3">
    <source>
        <dbReference type="ARBA" id="ARBA00022692"/>
    </source>
</evidence>
<evidence type="ECO:0000313" key="11">
    <source>
        <dbReference type="EMBL" id="JAS64769.1"/>
    </source>
</evidence>
<evidence type="ECO:0000256" key="2">
    <source>
        <dbReference type="ARBA" id="ARBA00008816"/>
    </source>
</evidence>